<dbReference type="eggNOG" id="COG3328">
    <property type="taxonomic scope" value="Bacteria"/>
</dbReference>
<name>G0JQH4_9PROT</name>
<evidence type="ECO:0000313" key="1">
    <source>
        <dbReference type="EMBL" id="AEM47505.1"/>
    </source>
</evidence>
<proteinExistence type="predicted"/>
<dbReference type="Proteomes" id="UP000009220">
    <property type="component" value="Chromosome"/>
</dbReference>
<reference evidence="1 2" key="1">
    <citation type="journal article" date="2011" name="J. Bacteriol.">
        <title>Draft genome of the psychrotolerant acidophile Acidithiobacillus ferrivorans SS3.</title>
        <authorList>
            <person name="Liljeqvist M."/>
            <person name="Valdes J."/>
            <person name="Holmes D.S."/>
            <person name="Dopson M."/>
        </authorList>
    </citation>
    <scope>NUCLEOTIDE SEQUENCE [LARGE SCALE GENOMIC DNA]</scope>
    <source>
        <strain evidence="1 2">SS3</strain>
    </source>
</reference>
<organism evidence="1 2">
    <name type="scientific">Acidithiobacillus ferrivorans SS3</name>
    <dbReference type="NCBI Taxonomy" id="743299"/>
    <lineage>
        <taxon>Bacteria</taxon>
        <taxon>Pseudomonadati</taxon>
        <taxon>Pseudomonadota</taxon>
        <taxon>Acidithiobacillia</taxon>
        <taxon>Acidithiobacillales</taxon>
        <taxon>Acidithiobacillaceae</taxon>
        <taxon>Acidithiobacillus</taxon>
    </lineage>
</organism>
<dbReference type="EMBL" id="CP002985">
    <property type="protein sequence ID" value="AEM47505.1"/>
    <property type="molecule type" value="Genomic_DNA"/>
</dbReference>
<dbReference type="HOGENOM" id="CLU_2534946_0_0_6"/>
<accession>G0JQH4</accession>
<dbReference type="KEGG" id="afi:Acife_1354"/>
<gene>
    <name evidence="1" type="ORF">Acife_1354</name>
</gene>
<dbReference type="AlphaFoldDB" id="G0JQH4"/>
<evidence type="ECO:0008006" key="3">
    <source>
        <dbReference type="Google" id="ProtNLM"/>
    </source>
</evidence>
<sequence>MTISNELLDSLLADYKTPEDLIGEGELLKQLTKRLVARALQTEMVEHLGYAKHESVANQKGKGCGLGAGGCPRLATWCPKIAP</sequence>
<protein>
    <recommendedName>
        <fullName evidence="3">Transposase</fullName>
    </recommendedName>
</protein>
<evidence type="ECO:0000313" key="2">
    <source>
        <dbReference type="Proteomes" id="UP000009220"/>
    </source>
</evidence>